<dbReference type="PANTHER" id="PTHR43798:SF33">
    <property type="entry name" value="HYDROLASE, PUTATIVE (AFU_ORTHOLOGUE AFUA_2G14860)-RELATED"/>
    <property type="match status" value="1"/>
</dbReference>
<dbReference type="Gene3D" id="3.40.50.1820">
    <property type="entry name" value="alpha/beta hydrolase"/>
    <property type="match status" value="1"/>
</dbReference>
<dbReference type="SUPFAM" id="SSF53474">
    <property type="entry name" value="alpha/beta-Hydrolases"/>
    <property type="match status" value="1"/>
</dbReference>
<dbReference type="Pfam" id="PF12697">
    <property type="entry name" value="Abhydrolase_6"/>
    <property type="match status" value="1"/>
</dbReference>
<reference evidence="2 3" key="1">
    <citation type="journal article" date="2018" name="Int. J. Syst. Evol. Microbiol.">
        <title>Parvibium lacunae gen. nov., sp. nov., a new member of the family Alcaligenaceae isolated from a freshwater pond.</title>
        <authorList>
            <person name="Chen W.M."/>
            <person name="Xie P.B."/>
            <person name="Hsu M.Y."/>
            <person name="Sheu S.Y."/>
        </authorList>
    </citation>
    <scope>NUCLEOTIDE SEQUENCE [LARGE SCALE GENOMIC DNA]</scope>
    <source>
        <strain evidence="2 3">KMB9</strain>
    </source>
</reference>
<dbReference type="Proteomes" id="UP000252357">
    <property type="component" value="Unassembled WGS sequence"/>
</dbReference>
<keyword evidence="3" id="KW-1185">Reference proteome</keyword>
<dbReference type="GO" id="GO:0016020">
    <property type="term" value="C:membrane"/>
    <property type="evidence" value="ECO:0007669"/>
    <property type="project" value="TreeGrafter"/>
</dbReference>
<evidence type="ECO:0000259" key="1">
    <source>
        <dbReference type="Pfam" id="PF12697"/>
    </source>
</evidence>
<dbReference type="PANTHER" id="PTHR43798">
    <property type="entry name" value="MONOACYLGLYCEROL LIPASE"/>
    <property type="match status" value="1"/>
</dbReference>
<comment type="caution">
    <text evidence="2">The sequence shown here is derived from an EMBL/GenBank/DDBJ whole genome shotgun (WGS) entry which is preliminary data.</text>
</comment>
<name>A0A368L4V1_9BURK</name>
<evidence type="ECO:0000313" key="3">
    <source>
        <dbReference type="Proteomes" id="UP000252357"/>
    </source>
</evidence>
<organism evidence="2 3">
    <name type="scientific">Parvibium lacunae</name>
    <dbReference type="NCBI Taxonomy" id="1888893"/>
    <lineage>
        <taxon>Bacteria</taxon>
        <taxon>Pseudomonadati</taxon>
        <taxon>Pseudomonadota</taxon>
        <taxon>Betaproteobacteria</taxon>
        <taxon>Burkholderiales</taxon>
        <taxon>Alcaligenaceae</taxon>
        <taxon>Parvibium</taxon>
    </lineage>
</organism>
<dbReference type="AlphaFoldDB" id="A0A368L4V1"/>
<gene>
    <name evidence="2" type="ORF">DU000_07375</name>
</gene>
<dbReference type="EMBL" id="QPGB01000002">
    <property type="protein sequence ID" value="RCS58616.1"/>
    <property type="molecule type" value="Genomic_DNA"/>
</dbReference>
<dbReference type="InterPro" id="IPR029058">
    <property type="entry name" value="AB_hydrolase_fold"/>
</dbReference>
<dbReference type="GO" id="GO:0016787">
    <property type="term" value="F:hydrolase activity"/>
    <property type="evidence" value="ECO:0007669"/>
    <property type="project" value="UniProtKB-KW"/>
</dbReference>
<accession>A0A368L4V1</accession>
<sequence>MMATDTSAVLRKPAWHKLLKLLGPRALAFHSLRLSLATTSRLWPEMGVQWAMQLFATPMPALRRHAYQPIPAALAWDREITWQIQPHQPHPHHGKTVHGYIWGDPQQQPTVLLVHGWSGYALQLREFVTPLRAAGYAVVAVDMPAHGRSSGRRAHFFSWHQALVEMAAQLPRLDTIIGHSLGGATLGYALSQGLQVPRAVMIAAPADLLAELHKFSQFLWLPRGFGQRIAQGWTRRLGRDVSAVNPEQGAIPGRVKGLLVHDKQDRHVAISDMYRYQRVWPGCKTMVTDGLGHTRILQDRPTVERIVTWLTQA</sequence>
<dbReference type="InterPro" id="IPR050266">
    <property type="entry name" value="AB_hydrolase_sf"/>
</dbReference>
<dbReference type="OrthoDB" id="9799989at2"/>
<protein>
    <submittedName>
        <fullName evidence="2">Alpha/beta fold hydrolase</fullName>
    </submittedName>
</protein>
<keyword evidence="2" id="KW-0378">Hydrolase</keyword>
<proteinExistence type="predicted"/>
<evidence type="ECO:0000313" key="2">
    <source>
        <dbReference type="EMBL" id="RCS58616.1"/>
    </source>
</evidence>
<dbReference type="InterPro" id="IPR000073">
    <property type="entry name" value="AB_hydrolase_1"/>
</dbReference>
<feature type="domain" description="AB hydrolase-1" evidence="1">
    <location>
        <begin position="111"/>
        <end position="301"/>
    </location>
</feature>